<proteinExistence type="predicted"/>
<reference evidence="1" key="1">
    <citation type="journal article" date="2015" name="Front. Microbiol.">
        <title>Combining genomic sequencing methods to explore viral diversity and reveal potential virus-host interactions.</title>
        <authorList>
            <person name="Chow C.E."/>
            <person name="Winget D.M."/>
            <person name="White R.A.III."/>
            <person name="Hallam S.J."/>
            <person name="Suttle C.A."/>
        </authorList>
    </citation>
    <scope>NUCLEOTIDE SEQUENCE</scope>
    <source>
        <strain evidence="1">H4084972</strain>
    </source>
</reference>
<dbReference type="EMBL" id="KR029592">
    <property type="protein sequence ID" value="AKH47365.1"/>
    <property type="molecule type" value="Genomic_DNA"/>
</dbReference>
<name>A0A0F7L648_9VIRU</name>
<accession>A0A0F7L648</accession>
<reference evidence="1" key="2">
    <citation type="submission" date="2015-03" db="EMBL/GenBank/DDBJ databases">
        <authorList>
            <person name="Chow C.-E.T."/>
            <person name="Winget D.M."/>
            <person name="White R.A.III."/>
            <person name="Hallam S.J."/>
            <person name="Suttle C.A."/>
        </authorList>
    </citation>
    <scope>NUCLEOTIDE SEQUENCE</scope>
    <source>
        <strain evidence="1">H4084972</strain>
    </source>
</reference>
<evidence type="ECO:0000313" key="1">
    <source>
        <dbReference type="EMBL" id="AKH47365.1"/>
    </source>
</evidence>
<organism evidence="1">
    <name type="scientific">uncultured marine virus</name>
    <dbReference type="NCBI Taxonomy" id="186617"/>
    <lineage>
        <taxon>Viruses</taxon>
        <taxon>environmental samples</taxon>
    </lineage>
</organism>
<protein>
    <submittedName>
        <fullName evidence="1">Uncharacterized protein</fullName>
    </submittedName>
</protein>
<sequence>MNIIKHIQSLEENWKPPPTKTINRDDFLDPILMPMAPNWLMPDYEDFREGVWQWVNRHHVFGHFDSPHIVNYANFLIAKIKELKAKQ</sequence>